<gene>
    <name evidence="2" type="ORF">CB5_LOCUS13225</name>
</gene>
<dbReference type="AlphaFoldDB" id="A0A6V7PGY8"/>
<evidence type="ECO:0000256" key="1">
    <source>
        <dbReference type="SAM" id="MobiDB-lite"/>
    </source>
</evidence>
<protein>
    <submittedName>
        <fullName evidence="2">Uncharacterized protein</fullName>
    </submittedName>
</protein>
<evidence type="ECO:0000313" key="2">
    <source>
        <dbReference type="EMBL" id="CAD1830014.1"/>
    </source>
</evidence>
<accession>A0A6V7PGY8</accession>
<proteinExistence type="predicted"/>
<organism evidence="2">
    <name type="scientific">Ananas comosus var. bracteatus</name>
    <name type="common">red pineapple</name>
    <dbReference type="NCBI Taxonomy" id="296719"/>
    <lineage>
        <taxon>Eukaryota</taxon>
        <taxon>Viridiplantae</taxon>
        <taxon>Streptophyta</taxon>
        <taxon>Embryophyta</taxon>
        <taxon>Tracheophyta</taxon>
        <taxon>Spermatophyta</taxon>
        <taxon>Magnoliopsida</taxon>
        <taxon>Liliopsida</taxon>
        <taxon>Poales</taxon>
        <taxon>Bromeliaceae</taxon>
        <taxon>Bromelioideae</taxon>
        <taxon>Ananas</taxon>
    </lineage>
</organism>
<feature type="region of interest" description="Disordered" evidence="1">
    <location>
        <begin position="165"/>
        <end position="186"/>
    </location>
</feature>
<dbReference type="EMBL" id="LR862130">
    <property type="protein sequence ID" value="CAD1830014.1"/>
    <property type="molecule type" value="Genomic_DNA"/>
</dbReference>
<reference evidence="2" key="1">
    <citation type="submission" date="2020-07" db="EMBL/GenBank/DDBJ databases">
        <authorList>
            <person name="Lin J."/>
        </authorList>
    </citation>
    <scope>NUCLEOTIDE SEQUENCE</scope>
</reference>
<feature type="region of interest" description="Disordered" evidence="1">
    <location>
        <begin position="41"/>
        <end position="67"/>
    </location>
</feature>
<sequence>MMFGKGSIVAIGDFAKVVIFYVPNRAKSDMELGRHTPHPWASFLSAGPDSDDHPRRSPPPQSAATAALAGCGQPGQIRPRLLDLLLLAPPPLRMGCAALLGLRRSLADGRRRPCAPPLSPWQHAASLGNSGLGRIQSLSLASPQLGANLVASLWSPAARRRCAETPRPPPWPLLSAEPERSPCVGSGCSTTAAAVFRRRPA</sequence>
<name>A0A6V7PGY8_ANACO</name>